<dbReference type="Proteomes" id="UP001252875">
    <property type="component" value="Unassembled WGS sequence"/>
</dbReference>
<sequence length="59" mass="6346">METINIDLLREASIELRKIKDGKGGLKAADRVDAMKALGIIHGLAMKLEAGEKEAGKVK</sequence>
<organism evidence="1 2">
    <name type="scientific">Enterococcus hulanensis</name>
    <dbReference type="NCBI Taxonomy" id="2559929"/>
    <lineage>
        <taxon>Bacteria</taxon>
        <taxon>Bacillati</taxon>
        <taxon>Bacillota</taxon>
        <taxon>Bacilli</taxon>
        <taxon>Lactobacillales</taxon>
        <taxon>Enterococcaceae</taxon>
        <taxon>Enterococcus</taxon>
    </lineage>
</organism>
<evidence type="ECO:0000313" key="2">
    <source>
        <dbReference type="Proteomes" id="UP001252875"/>
    </source>
</evidence>
<name>A0ABU3EZS4_9ENTE</name>
<accession>A0ABU3EZS4</accession>
<keyword evidence="2" id="KW-1185">Reference proteome</keyword>
<gene>
    <name evidence="1" type="ORF">P7D85_11390</name>
</gene>
<protein>
    <submittedName>
        <fullName evidence="1">Uncharacterized protein</fullName>
    </submittedName>
</protein>
<proteinExistence type="predicted"/>
<dbReference type="EMBL" id="JARPYI010000006">
    <property type="protein sequence ID" value="MDT2600380.1"/>
    <property type="molecule type" value="Genomic_DNA"/>
</dbReference>
<evidence type="ECO:0000313" key="1">
    <source>
        <dbReference type="EMBL" id="MDT2600380.1"/>
    </source>
</evidence>
<reference evidence="1 2" key="1">
    <citation type="submission" date="2023-03" db="EMBL/GenBank/DDBJ databases">
        <authorList>
            <person name="Shen W."/>
            <person name="Cai J."/>
        </authorList>
    </citation>
    <scope>NUCLEOTIDE SEQUENCE [LARGE SCALE GENOMIC DNA]</scope>
    <source>
        <strain evidence="1 2">D6-4</strain>
    </source>
</reference>
<dbReference type="RefSeq" id="WP_010781222.1">
    <property type="nucleotide sequence ID" value="NZ_JARPYF010000006.1"/>
</dbReference>
<comment type="caution">
    <text evidence="1">The sequence shown here is derived from an EMBL/GenBank/DDBJ whole genome shotgun (WGS) entry which is preliminary data.</text>
</comment>